<feature type="domain" description="HTH crp-type" evidence="4">
    <location>
        <begin position="134"/>
        <end position="207"/>
    </location>
</feature>
<keyword evidence="5" id="KW-0934">Plastid</keyword>
<gene>
    <name evidence="5" type="primary">ntcA</name>
</gene>
<dbReference type="SUPFAM" id="SSF51206">
    <property type="entry name" value="cAMP-binding domain-like"/>
    <property type="match status" value="1"/>
</dbReference>
<name>A0A3G3MHU1_9FLOR</name>
<geneLocation type="plastid" evidence="5"/>
<dbReference type="InterPro" id="IPR014710">
    <property type="entry name" value="RmlC-like_jellyroll"/>
</dbReference>
<keyword evidence="2" id="KW-0238">DNA-binding</keyword>
<evidence type="ECO:0000256" key="3">
    <source>
        <dbReference type="ARBA" id="ARBA00023163"/>
    </source>
</evidence>
<dbReference type="Gene3D" id="2.60.120.10">
    <property type="entry name" value="Jelly Rolls"/>
    <property type="match status" value="1"/>
</dbReference>
<dbReference type="AlphaFoldDB" id="A0A3G3MHU1"/>
<dbReference type="InterPro" id="IPR036388">
    <property type="entry name" value="WH-like_DNA-bd_sf"/>
</dbReference>
<proteinExistence type="predicted"/>
<dbReference type="Pfam" id="PF13545">
    <property type="entry name" value="HTH_Crp_2"/>
    <property type="match status" value="1"/>
</dbReference>
<dbReference type="InterPro" id="IPR018490">
    <property type="entry name" value="cNMP-bd_dom_sf"/>
</dbReference>
<dbReference type="InterPro" id="IPR036390">
    <property type="entry name" value="WH_DNA-bd_sf"/>
</dbReference>
<organism evidence="5">
    <name type="scientific">Rhodogorgon sp</name>
    <dbReference type="NCBI Taxonomy" id="2485824"/>
    <lineage>
        <taxon>Eukaryota</taxon>
        <taxon>Rhodophyta</taxon>
        <taxon>Florideophyceae</taxon>
        <taxon>Corallinophycidae</taxon>
        <taxon>Rhodogorgonales</taxon>
        <taxon>Rhodogorgonaceae</taxon>
        <taxon>Rhodogorgon</taxon>
    </lineage>
</organism>
<evidence type="ECO:0000259" key="4">
    <source>
        <dbReference type="PROSITE" id="PS51063"/>
    </source>
</evidence>
<evidence type="ECO:0000256" key="1">
    <source>
        <dbReference type="ARBA" id="ARBA00023015"/>
    </source>
</evidence>
<dbReference type="GO" id="GO:0003677">
    <property type="term" value="F:DNA binding"/>
    <property type="evidence" value="ECO:0007669"/>
    <property type="project" value="UniProtKB-KW"/>
</dbReference>
<reference evidence="5" key="1">
    <citation type="journal article" date="2018" name="Genome Biol. Evol.">
        <title>Mitochondrial and Plastid Genomes from Coralline Red Algae Provide Insights into the Incongruent Evolutionary Histories of Organelles.</title>
        <authorList>
            <person name="Lee J."/>
            <person name="Song H.J."/>
            <person name="In Park S."/>
            <person name="Lee Y.M."/>
            <person name="Jeong S.Y."/>
            <person name="Oh Cho T."/>
            <person name="Kim J.H."/>
            <person name="Choi H.G."/>
            <person name="Choi C.G."/>
            <person name="Nelson W.A."/>
            <person name="Fredericq S."/>
            <person name="Bhattacharya D."/>
            <person name="Su Yoon H."/>
        </authorList>
    </citation>
    <scope>NUCLEOTIDE SEQUENCE</scope>
</reference>
<sequence>MIRIHDLEQEHISFQIYTLSKEDSIILTCDPPNNQLLIILDGLVKLSKIFTNEEIVCMGILKRDYILHYSVLRADTNNHYYKALALSETLILSIQFTEIINKVYQKNNLLKQLILSYSYSTKGYKNMIKILSHRQIKNRIIQLILILCEELGQVDAKSIIVPLYLSHNIVSIITGSHRITVARIMKQLQNKKLISYNRKGLIIHDIIRLSRY</sequence>
<dbReference type="InterPro" id="IPR012318">
    <property type="entry name" value="HTH_CRP"/>
</dbReference>
<evidence type="ECO:0000256" key="2">
    <source>
        <dbReference type="ARBA" id="ARBA00023125"/>
    </source>
</evidence>
<dbReference type="PROSITE" id="PS51063">
    <property type="entry name" value="HTH_CRP_2"/>
    <property type="match status" value="1"/>
</dbReference>
<protein>
    <submittedName>
        <fullName evidence="5">Global nitrogen transcriptional regulator</fullName>
    </submittedName>
</protein>
<dbReference type="EMBL" id="MH281630">
    <property type="protein sequence ID" value="AYR06392.1"/>
    <property type="molecule type" value="Genomic_DNA"/>
</dbReference>
<dbReference type="Gene3D" id="1.10.10.10">
    <property type="entry name" value="Winged helix-like DNA-binding domain superfamily/Winged helix DNA-binding domain"/>
    <property type="match status" value="1"/>
</dbReference>
<dbReference type="GO" id="GO:0006355">
    <property type="term" value="P:regulation of DNA-templated transcription"/>
    <property type="evidence" value="ECO:0007669"/>
    <property type="project" value="InterPro"/>
</dbReference>
<dbReference type="SUPFAM" id="SSF46785">
    <property type="entry name" value="Winged helix' DNA-binding domain"/>
    <property type="match status" value="1"/>
</dbReference>
<accession>A0A3G3MHU1</accession>
<keyword evidence="1" id="KW-0805">Transcription regulation</keyword>
<evidence type="ECO:0000313" key="5">
    <source>
        <dbReference type="EMBL" id="AYR06392.1"/>
    </source>
</evidence>
<dbReference type="SMART" id="SM00419">
    <property type="entry name" value="HTH_CRP"/>
    <property type="match status" value="1"/>
</dbReference>
<keyword evidence="3" id="KW-0804">Transcription</keyword>